<organism evidence="1 2">
    <name type="scientific">Candidatus Synechococcus spongiarum</name>
    <dbReference type="NCBI Taxonomy" id="431041"/>
    <lineage>
        <taxon>Bacteria</taxon>
        <taxon>Bacillati</taxon>
        <taxon>Cyanobacteriota</taxon>
        <taxon>Cyanophyceae</taxon>
        <taxon>Synechococcales</taxon>
        <taxon>Synechococcaceae</taxon>
        <taxon>Synechococcus</taxon>
    </lineage>
</organism>
<dbReference type="EMBL" id="FITM01000147">
    <property type="protein sequence ID" value="SAY39293.1"/>
    <property type="molecule type" value="Genomic_DNA"/>
</dbReference>
<protein>
    <submittedName>
        <fullName evidence="1">Uncharacterized protein</fullName>
    </submittedName>
</protein>
<dbReference type="AlphaFoldDB" id="A0A165B1Q2"/>
<keyword evidence="2" id="KW-1185">Reference proteome</keyword>
<proteinExistence type="predicted"/>
<evidence type="ECO:0000313" key="1">
    <source>
        <dbReference type="EMBL" id="SAY39293.1"/>
    </source>
</evidence>
<evidence type="ECO:0000313" key="2">
    <source>
        <dbReference type="Proteomes" id="UP000182631"/>
    </source>
</evidence>
<name>A0A165B1Q2_9SYNE</name>
<dbReference type="Proteomes" id="UP000182631">
    <property type="component" value="Unassembled WGS sequence"/>
</dbReference>
<sequence>MNKQQRLQAAKTFSTAVDSCRGRTQKTWRRRVAYWIDRLICGKAQVINVNAG</sequence>
<reference evidence="2" key="1">
    <citation type="submission" date="2016-02" db="EMBL/GenBank/DDBJ databases">
        <authorList>
            <person name="liu f."/>
        </authorList>
    </citation>
    <scope>NUCLEOTIDE SEQUENCE [LARGE SCALE GENOMIC DNA]</scope>
</reference>
<gene>
    <name evidence="1" type="ORF">FLM9_1362</name>
</gene>
<accession>A0A165B1Q2</accession>